<evidence type="ECO:0000313" key="3">
    <source>
        <dbReference type="Proteomes" id="UP000273778"/>
    </source>
</evidence>
<dbReference type="RefSeq" id="WP_124013356.1">
    <property type="nucleotide sequence ID" value="NZ_CP034073.1"/>
</dbReference>
<organism evidence="2 4">
    <name type="scientific">Shewanella psychromarinicola</name>
    <dbReference type="NCBI Taxonomy" id="2487742"/>
    <lineage>
        <taxon>Bacteria</taxon>
        <taxon>Pseudomonadati</taxon>
        <taxon>Pseudomonadota</taxon>
        <taxon>Gammaproteobacteria</taxon>
        <taxon>Alteromonadales</taxon>
        <taxon>Shewanellaceae</taxon>
        <taxon>Shewanella</taxon>
    </lineage>
</organism>
<reference evidence="1 3" key="1">
    <citation type="submission" date="2018-11" db="EMBL/GenBank/DDBJ databases">
        <title>Shewanella sp. M2.</title>
        <authorList>
            <person name="Hwang Y.J."/>
            <person name="Hwang C.Y."/>
        </authorList>
    </citation>
    <scope>NUCLEOTIDE SEQUENCE [LARGE SCALE GENOMIC DNA]</scope>
    <source>
        <strain evidence="1 3">M2</strain>
    </source>
</reference>
<dbReference type="OrthoDB" id="7067897at2"/>
<reference evidence="4" key="2">
    <citation type="submission" date="2018-11" db="EMBL/GenBank/DDBJ databases">
        <title>Shewanella sp. R106.</title>
        <authorList>
            <person name="Hwang Y.J."/>
            <person name="Hwang C.Y."/>
        </authorList>
    </citation>
    <scope>NUCLEOTIDE SEQUENCE [LARGE SCALE GENOMIC DNA]</scope>
    <source>
        <strain evidence="4">R106</strain>
    </source>
</reference>
<evidence type="ECO:0000313" key="1">
    <source>
        <dbReference type="EMBL" id="AZG35748.1"/>
    </source>
</evidence>
<accession>A0A3N4E0C7</accession>
<proteinExistence type="predicted"/>
<dbReference type="KEGG" id="spsr:EGC80_13225"/>
<dbReference type="Proteomes" id="UP000273778">
    <property type="component" value="Chromosome"/>
</dbReference>
<dbReference type="Proteomes" id="UP000278855">
    <property type="component" value="Unassembled WGS sequence"/>
</dbReference>
<keyword evidence="3" id="KW-1185">Reference proteome</keyword>
<evidence type="ECO:0000313" key="2">
    <source>
        <dbReference type="EMBL" id="RPA30327.1"/>
    </source>
</evidence>
<dbReference type="EMBL" id="CP034073">
    <property type="protein sequence ID" value="AZG35748.1"/>
    <property type="molecule type" value="Genomic_DNA"/>
</dbReference>
<name>A0A3N4E0C7_9GAMM</name>
<reference evidence="2" key="3">
    <citation type="submission" date="2018-11" db="EMBL/GenBank/DDBJ databases">
        <authorList>
            <person name="Hwang Y.J."/>
            <person name="Hwang C.Y."/>
        </authorList>
    </citation>
    <scope>NUCLEOTIDE SEQUENCE</scope>
    <source>
        <strain evidence="2">R106</strain>
    </source>
</reference>
<evidence type="ECO:0000313" key="4">
    <source>
        <dbReference type="Proteomes" id="UP000278855"/>
    </source>
</evidence>
<sequence length="292" mass="33431">MDNILREIIKTKLVSLKGTAFQDGMDRVYLCIHGSTEFQRVKQKRDGGSDGILNGDTVLAAYAPEKYSLTDFKKKTKDDFSSYSNNWAATHKGWRVVTNLEATAQMIQHVEKLKPDSTIICIEALLQEINEQTWSKKITICRSLNIPEHYLSNDVISTVIEDLIKICEEGQPFEPYKKPAYIQDKIKLNVSEDNWDMFFDEYEESLAIFPIVSSVVGCARQESVAAIRSKIRSTYSIFSGSFECKMNSLVEIMGQNKAVQDDYYRHNMRIVMLYFFEQCLYGKKPSSETING</sequence>
<gene>
    <name evidence="2" type="ORF">EGC77_14780</name>
    <name evidence="1" type="ORF">EGC80_13225</name>
</gene>
<dbReference type="AlphaFoldDB" id="A0A3N4E0C7"/>
<protein>
    <submittedName>
        <fullName evidence="2">Uncharacterized protein</fullName>
    </submittedName>
</protein>
<dbReference type="EMBL" id="RKKB01000007">
    <property type="protein sequence ID" value="RPA30327.1"/>
    <property type="molecule type" value="Genomic_DNA"/>
</dbReference>